<reference evidence="2 3" key="1">
    <citation type="submission" date="2013-09" db="EMBL/GenBank/DDBJ databases">
        <title>Biodegradation of hydrocarbons in the deep terrestrial subsurface : characterization of a microbial consortium composed of two Desulfotomaculum species originating from a deep geological formation.</title>
        <authorList>
            <person name="Aullo T."/>
            <person name="Berlendis S."/>
            <person name="Lascourreges J.-F."/>
            <person name="Dessort D."/>
            <person name="Saint-Laurent S."/>
            <person name="Schraauwers B."/>
            <person name="Mas J."/>
            <person name="Magot M."/>
            <person name="Ranchou-Peyruse A."/>
        </authorList>
    </citation>
    <scope>NUCLEOTIDE SEQUENCE [LARGE SCALE GENOMIC DNA]</scope>
    <source>
        <strain evidence="2 3">Bs107</strain>
    </source>
</reference>
<evidence type="ECO:0000313" key="2">
    <source>
        <dbReference type="EMBL" id="PHJ36872.1"/>
    </source>
</evidence>
<dbReference type="InterPro" id="IPR036390">
    <property type="entry name" value="WH_DNA-bd_sf"/>
</dbReference>
<dbReference type="RefSeq" id="WP_099084156.1">
    <property type="nucleotide sequence ID" value="NZ_AWQQ01000146.1"/>
</dbReference>
<keyword evidence="3" id="KW-1185">Reference proteome</keyword>
<evidence type="ECO:0000256" key="1">
    <source>
        <dbReference type="SAM" id="MobiDB-lite"/>
    </source>
</evidence>
<organism evidence="2 3">
    <name type="scientific">Desulforamulus profundi</name>
    <dbReference type="NCBI Taxonomy" id="1383067"/>
    <lineage>
        <taxon>Bacteria</taxon>
        <taxon>Bacillati</taxon>
        <taxon>Bacillota</taxon>
        <taxon>Clostridia</taxon>
        <taxon>Eubacteriales</taxon>
        <taxon>Peptococcaceae</taxon>
        <taxon>Desulforamulus</taxon>
    </lineage>
</organism>
<accession>A0A2C6MBC5</accession>
<proteinExistence type="predicted"/>
<comment type="caution">
    <text evidence="2">The sequence shown here is derived from an EMBL/GenBank/DDBJ whole genome shotgun (WGS) entry which is preliminary data.</text>
</comment>
<evidence type="ECO:0008006" key="4">
    <source>
        <dbReference type="Google" id="ProtNLM"/>
    </source>
</evidence>
<dbReference type="Gene3D" id="1.10.10.10">
    <property type="entry name" value="Winged helix-like DNA-binding domain superfamily/Winged helix DNA-binding domain"/>
    <property type="match status" value="1"/>
</dbReference>
<dbReference type="EMBL" id="AWQQ01000146">
    <property type="protein sequence ID" value="PHJ36872.1"/>
    <property type="molecule type" value="Genomic_DNA"/>
</dbReference>
<dbReference type="SUPFAM" id="SSF46785">
    <property type="entry name" value="Winged helix' DNA-binding domain"/>
    <property type="match status" value="1"/>
</dbReference>
<gene>
    <name evidence="2" type="ORF">P378_20020</name>
</gene>
<dbReference type="InterPro" id="IPR036388">
    <property type="entry name" value="WH-like_DNA-bd_sf"/>
</dbReference>
<name>A0A2C6MBC5_9FIRM</name>
<dbReference type="OrthoDB" id="7365718at2"/>
<dbReference type="AlphaFoldDB" id="A0A2C6MBC5"/>
<evidence type="ECO:0000313" key="3">
    <source>
        <dbReference type="Proteomes" id="UP000222564"/>
    </source>
</evidence>
<protein>
    <recommendedName>
        <fullName evidence="4">Helix-turn-helix domain-containing protein</fullName>
    </recommendedName>
</protein>
<dbReference type="Proteomes" id="UP000222564">
    <property type="component" value="Unassembled WGS sequence"/>
</dbReference>
<sequence>MPDVQITEPKIYLNDNRRKNWFWDYNDVFSSDLSDKAKLVRLFLARCANGDRQSWPSLNYIAKCCGISKPTVIKAINELEEKGWIQKTIRIRPNQEHESTVYALLDPPKTDDGSKTVLPPVKTEPEEEGGGKATLPPVKKQTGLEMGGSKTALLPVKNITENPPETGGGVVKQLYHVVKPFDDVVKPVDSNNTQITIPIYDRWIDRYNMSHQNCAEIAQDKQLEVADSDPEQIIIDQLCAETGATPEQVFEAIRRTNQQQKQGNIKHSYFGLLKAVINTVMQEEAVIAKLTPEKTDMPQDIPAYINKPEEIRKDNNPVNNTYTQEFEEFYAEYPRKIEKRKAFKAFQARLKEGVNPGDLILAAQNYREYCLTHGTEPKYIKHPATFLGPNKPYEDWINPAVETQLNVPKAWHTIKRYLEEEHSCEENHSDDWLEKALKTAGDNVPKAWHVLRKYLQEEEGCSID</sequence>
<dbReference type="Pfam" id="PF13730">
    <property type="entry name" value="HTH_36"/>
    <property type="match status" value="1"/>
</dbReference>
<feature type="region of interest" description="Disordered" evidence="1">
    <location>
        <begin position="105"/>
        <end position="144"/>
    </location>
</feature>